<proteinExistence type="predicted"/>
<dbReference type="EMBL" id="LC738870">
    <property type="protein sequence ID" value="BDT61950.1"/>
    <property type="molecule type" value="Genomic_DNA"/>
</dbReference>
<evidence type="ECO:0000313" key="1">
    <source>
        <dbReference type="EMBL" id="BDT61950.1"/>
    </source>
</evidence>
<name>A0A9C7BPL6_9VIRU</name>
<protein>
    <submittedName>
        <fullName evidence="1">Uncharacterized protein</fullName>
    </submittedName>
</protein>
<reference evidence="1" key="1">
    <citation type="submission" date="2022-10" db="EMBL/GenBank/DDBJ databases">
        <title>Genome sequences of endogenous nimaviruses in decapod crustaceans.</title>
        <authorList>
            <person name="Kawato S."/>
            <person name="Nozaki R."/>
            <person name="Kondo H."/>
            <person name="Hirono I."/>
        </authorList>
    </citation>
    <scope>NUCLEOTIDE SEQUENCE</scope>
    <source>
        <strain evidence="1">Mikawa2016</strain>
    </source>
</reference>
<sequence length="224" mass="26154">MCNFINSIASTSIIENGKDFLRTDESNTVIIILSEDLIRNNSSASITEQQRLIEKTCVSTLLSTIVQKKYINKALCNLSFYIQNKMRTKREYCIVIKNPRHIEIYSYKSVMCSCDRDDEYGTDTEEEYICEWTTKRCINVPYIPPNYKKKIKPPYVFIFTGRHIPSILRNFSDDICAPLFVKIIYITRDDEFANVGLDDLLEHLPYKNCTMKVLIQRLKSNNRS</sequence>
<organism evidence="1">
    <name type="scientific">Penaeus monodon majanivirus A</name>
    <dbReference type="NCBI Taxonomy" id="2984271"/>
    <lineage>
        <taxon>Viruses</taxon>
        <taxon>Viruses incertae sedis</taxon>
        <taxon>Naldaviricetes</taxon>
        <taxon>Nimaviridae</taxon>
    </lineage>
</organism>
<accession>A0A9C7BPL6</accession>